<feature type="domain" description="Chorismate-utilising enzyme C-terminal" evidence="6">
    <location>
        <begin position="205"/>
        <end position="458"/>
    </location>
</feature>
<dbReference type="NCBIfam" id="TIGR00543">
    <property type="entry name" value="isochor_syn"/>
    <property type="match status" value="1"/>
</dbReference>
<evidence type="ECO:0000313" key="8">
    <source>
        <dbReference type="Proteomes" id="UP000622166"/>
    </source>
</evidence>
<evidence type="ECO:0000256" key="1">
    <source>
        <dbReference type="ARBA" id="ARBA00000799"/>
    </source>
</evidence>
<evidence type="ECO:0000256" key="3">
    <source>
        <dbReference type="ARBA" id="ARBA00012824"/>
    </source>
</evidence>
<evidence type="ECO:0000259" key="6">
    <source>
        <dbReference type="Pfam" id="PF00425"/>
    </source>
</evidence>
<dbReference type="EMBL" id="BMVW01000009">
    <property type="protein sequence ID" value="GGZ21233.1"/>
    <property type="molecule type" value="Genomic_DNA"/>
</dbReference>
<dbReference type="InterPro" id="IPR005801">
    <property type="entry name" value="ADC_synthase"/>
</dbReference>
<dbReference type="InterPro" id="IPR015890">
    <property type="entry name" value="Chorismate_C"/>
</dbReference>
<reference evidence="7" key="2">
    <citation type="submission" date="2020-09" db="EMBL/GenBank/DDBJ databases">
        <authorList>
            <person name="Sun Q."/>
            <person name="Ohkuma M."/>
        </authorList>
    </citation>
    <scope>NUCLEOTIDE SEQUENCE</scope>
    <source>
        <strain evidence="7">JCM 4815</strain>
    </source>
</reference>
<dbReference type="PANTHER" id="PTHR42839:SF2">
    <property type="entry name" value="ISOCHORISMATE SYNTHASE ENTC"/>
    <property type="match status" value="1"/>
</dbReference>
<dbReference type="Pfam" id="PF00425">
    <property type="entry name" value="Chorismate_bind"/>
    <property type="match status" value="1"/>
</dbReference>
<proteinExistence type="inferred from homology"/>
<sequence length="476" mass="51047">MPAEPLLDRAEVMRACAQALSRARGSGHDVLVSIGARTCAAPALNATSCVPSGERSFLWRSPWSRRRIVASGSAIDLTGRGDGRFDSVQGKWRALAGQAVVAGTDRGPLLVGGFAFRPSPRDAGERQGLPDGLMWVPQVVFLTAGDGATETVVSSLVTPRSSPADVADALMALAGDARKNLAARTGCVPPARRAIETVDLPVQGDWNDLVKKAAEAIEAGAFEKVVLARAEEIRADEDFDVPAALSLLEQEDPGTAVFGAQVGRSWFIGATPEYLLTANGPRVETLALAGSARRDSSPLRDRALARELMSSVKERHEHRLVADALTAFLDEHCRDVHGEAEPQVAKFARIQHLRTRLRGTRRGRDTKGLLGLVAALHPTPALGGHPRPAALDWLDTHEKLDRGWYAAPLGWTDREDDGEFAVTIRSALVQGDRATLYAGCGVVAGSVPDNEYRETALKLRVMRAALGLDRLDRSQP</sequence>
<organism evidence="7 8">
    <name type="scientific">Streptomyces poonensis</name>
    <dbReference type="NCBI Taxonomy" id="68255"/>
    <lineage>
        <taxon>Bacteria</taxon>
        <taxon>Bacillati</taxon>
        <taxon>Actinomycetota</taxon>
        <taxon>Actinomycetes</taxon>
        <taxon>Kitasatosporales</taxon>
        <taxon>Streptomycetaceae</taxon>
        <taxon>Streptomyces</taxon>
    </lineage>
</organism>
<gene>
    <name evidence="7" type="ORF">GCM10010365_47010</name>
</gene>
<dbReference type="PANTHER" id="PTHR42839">
    <property type="entry name" value="ISOCHORISMATE SYNTHASE ENTC"/>
    <property type="match status" value="1"/>
</dbReference>
<dbReference type="AlphaFoldDB" id="A0A918PS54"/>
<dbReference type="GO" id="GO:0008909">
    <property type="term" value="F:isochorismate synthase activity"/>
    <property type="evidence" value="ECO:0007669"/>
    <property type="project" value="UniProtKB-EC"/>
</dbReference>
<dbReference type="SUPFAM" id="SSF56322">
    <property type="entry name" value="ADC synthase"/>
    <property type="match status" value="1"/>
</dbReference>
<comment type="caution">
    <text evidence="7">The sequence shown here is derived from an EMBL/GenBank/DDBJ whole genome shotgun (WGS) entry which is preliminary data.</text>
</comment>
<evidence type="ECO:0000313" key="7">
    <source>
        <dbReference type="EMBL" id="GGZ21233.1"/>
    </source>
</evidence>
<keyword evidence="8" id="KW-1185">Reference proteome</keyword>
<accession>A0A918PS54</accession>
<name>A0A918PS54_9ACTN</name>
<evidence type="ECO:0000256" key="4">
    <source>
        <dbReference type="ARBA" id="ARBA00023235"/>
    </source>
</evidence>
<comment type="similarity">
    <text evidence="2">Belongs to the isochorismate synthase family.</text>
</comment>
<comment type="catalytic activity">
    <reaction evidence="1">
        <text>chorismate = isochorismate</text>
        <dbReference type="Rhea" id="RHEA:18985"/>
        <dbReference type="ChEBI" id="CHEBI:29748"/>
        <dbReference type="ChEBI" id="CHEBI:29780"/>
        <dbReference type="EC" id="5.4.4.2"/>
    </reaction>
</comment>
<keyword evidence="4" id="KW-0413">Isomerase</keyword>
<dbReference type="Proteomes" id="UP000622166">
    <property type="component" value="Unassembled WGS sequence"/>
</dbReference>
<reference evidence="7" key="1">
    <citation type="journal article" date="2014" name="Int. J. Syst. Evol. Microbiol.">
        <title>Complete genome sequence of Corynebacterium casei LMG S-19264T (=DSM 44701T), isolated from a smear-ripened cheese.</title>
        <authorList>
            <consortium name="US DOE Joint Genome Institute (JGI-PGF)"/>
            <person name="Walter F."/>
            <person name="Albersmeier A."/>
            <person name="Kalinowski J."/>
            <person name="Ruckert C."/>
        </authorList>
    </citation>
    <scope>NUCLEOTIDE SEQUENCE</scope>
    <source>
        <strain evidence="7">JCM 4815</strain>
    </source>
</reference>
<protein>
    <recommendedName>
        <fullName evidence="3">isochorismate synthase</fullName>
        <ecNumber evidence="3">5.4.4.2</ecNumber>
    </recommendedName>
    <alternativeName>
        <fullName evidence="5">Isochorismate mutase</fullName>
    </alternativeName>
</protein>
<evidence type="ECO:0000256" key="2">
    <source>
        <dbReference type="ARBA" id="ARBA00005297"/>
    </source>
</evidence>
<dbReference type="EC" id="5.4.4.2" evidence="3"/>
<evidence type="ECO:0000256" key="5">
    <source>
        <dbReference type="ARBA" id="ARBA00041564"/>
    </source>
</evidence>
<dbReference type="InterPro" id="IPR004561">
    <property type="entry name" value="IsoChor_synthase"/>
</dbReference>
<dbReference type="Gene3D" id="3.60.120.10">
    <property type="entry name" value="Anthranilate synthase"/>
    <property type="match status" value="1"/>
</dbReference>